<proteinExistence type="predicted"/>
<gene>
    <name evidence="2" type="ORF">HDA44_003188</name>
</gene>
<sequence length="262" mass="28981">MHQLTEMSGGREHVAATVDEQSRVILLAAHWQSTHDATRPGGVVSRDLRSTTAQVRTVIGYCLHLTDLMNQSGTNSEAAGDMEHALRSRLSDGQRLKGPRELLPDRQAVVIDELMHAAVRVAAVQQNTVAWLVLHGRLFVPKPELGKRDREFHARPGAWRLKYLQLSWVRTNLASCFALGVSTLGTLYLVRAEHNTPHAFAAVESVQIVIIALLAIGAAALHQGSRRRTRDRRLRTRHGPCSICPGGSSPSRWCSTCRFRPS</sequence>
<protein>
    <submittedName>
        <fullName evidence="2">Uncharacterized protein</fullName>
    </submittedName>
</protein>
<accession>A0A841DU87</accession>
<feature type="transmembrane region" description="Helical" evidence="1">
    <location>
        <begin position="169"/>
        <end position="190"/>
    </location>
</feature>
<dbReference type="EMBL" id="JACHNF010000001">
    <property type="protein sequence ID" value="MBB5979847.1"/>
    <property type="molecule type" value="Genomic_DNA"/>
</dbReference>
<keyword evidence="1" id="KW-1133">Transmembrane helix</keyword>
<reference evidence="2 3" key="1">
    <citation type="submission" date="2020-08" db="EMBL/GenBank/DDBJ databases">
        <title>Sequencing the genomes of 1000 actinobacteria strains.</title>
        <authorList>
            <person name="Klenk H.-P."/>
        </authorList>
    </citation>
    <scope>NUCLEOTIDE SEQUENCE [LARGE SCALE GENOMIC DNA]</scope>
    <source>
        <strain evidence="2 3">DSM 17294</strain>
    </source>
</reference>
<keyword evidence="1" id="KW-0472">Membrane</keyword>
<keyword evidence="1" id="KW-0812">Transmembrane</keyword>
<dbReference type="RefSeq" id="WP_184835132.1">
    <property type="nucleotide sequence ID" value="NZ_BAAAVN010000006.1"/>
</dbReference>
<name>A0A841DU87_9ACTN</name>
<evidence type="ECO:0000256" key="1">
    <source>
        <dbReference type="SAM" id="Phobius"/>
    </source>
</evidence>
<organism evidence="2 3">
    <name type="scientific">Kribbella solani</name>
    <dbReference type="NCBI Taxonomy" id="236067"/>
    <lineage>
        <taxon>Bacteria</taxon>
        <taxon>Bacillati</taxon>
        <taxon>Actinomycetota</taxon>
        <taxon>Actinomycetes</taxon>
        <taxon>Propionibacteriales</taxon>
        <taxon>Kribbellaceae</taxon>
        <taxon>Kribbella</taxon>
    </lineage>
</organism>
<evidence type="ECO:0000313" key="2">
    <source>
        <dbReference type="EMBL" id="MBB5979847.1"/>
    </source>
</evidence>
<evidence type="ECO:0000313" key="3">
    <source>
        <dbReference type="Proteomes" id="UP000558997"/>
    </source>
</evidence>
<dbReference type="Proteomes" id="UP000558997">
    <property type="component" value="Unassembled WGS sequence"/>
</dbReference>
<keyword evidence="3" id="KW-1185">Reference proteome</keyword>
<comment type="caution">
    <text evidence="2">The sequence shown here is derived from an EMBL/GenBank/DDBJ whole genome shotgun (WGS) entry which is preliminary data.</text>
</comment>
<feature type="transmembrane region" description="Helical" evidence="1">
    <location>
        <begin position="202"/>
        <end position="222"/>
    </location>
</feature>
<dbReference type="AlphaFoldDB" id="A0A841DU87"/>